<name>A0A076LSH9_9GAMM</name>
<keyword evidence="4" id="KW-0804">Transcription</keyword>
<comment type="similarity">
    <text evidence="1">Belongs to the LysR transcriptional regulatory family.</text>
</comment>
<dbReference type="KEGG" id="ete:ETEE_3189"/>
<dbReference type="Pfam" id="PF00126">
    <property type="entry name" value="HTH_1"/>
    <property type="match status" value="1"/>
</dbReference>
<keyword evidence="3" id="KW-0238">DNA-binding</keyword>
<accession>A0A076LSH9</accession>
<dbReference type="PANTHER" id="PTHR30419">
    <property type="entry name" value="HTH-TYPE TRANSCRIPTIONAL REGULATOR YBHD"/>
    <property type="match status" value="1"/>
</dbReference>
<dbReference type="Gene3D" id="1.10.10.10">
    <property type="entry name" value="Winged helix-like DNA-binding domain superfamily/Winged helix DNA-binding domain"/>
    <property type="match status" value="1"/>
</dbReference>
<sequence>MPGTLPGTEIYRCGVTMSNPLQRIDVKTIVLFCLIADNHSMSKTAELMHMTPSAVSKRIHELETITQLTLFQRLPGKMALTREGEALLCEAGYLVGSLDRLWGTVQRLRQRQQLQIRLLANTSSIIQFLSHDISAFLRQYPDIGIMLTETDSDDVRRALAENRTDIGIYFAAAAAAGLEGGEYNADRLVLLVAETHPLASQQRVWFARALDYSFVTFNLNSAIYKCIAAQAALAGRELRVTMRSNDFSAICQMVRSGIGVGILPAQTLDRVGLHQQGIRAIALRDEWAERMLYVSISQEAQALPAARMLYSYLLK</sequence>
<evidence type="ECO:0000313" key="7">
    <source>
        <dbReference type="Proteomes" id="UP000028681"/>
    </source>
</evidence>
<dbReference type="Gene3D" id="3.40.190.290">
    <property type="match status" value="1"/>
</dbReference>
<evidence type="ECO:0000256" key="4">
    <source>
        <dbReference type="ARBA" id="ARBA00023163"/>
    </source>
</evidence>
<dbReference type="InterPro" id="IPR050950">
    <property type="entry name" value="HTH-type_LysR_regulators"/>
</dbReference>
<dbReference type="GO" id="GO:0003677">
    <property type="term" value="F:DNA binding"/>
    <property type="evidence" value="ECO:0007669"/>
    <property type="project" value="UniProtKB-KW"/>
</dbReference>
<evidence type="ECO:0000259" key="5">
    <source>
        <dbReference type="PROSITE" id="PS50931"/>
    </source>
</evidence>
<proteinExistence type="inferred from homology"/>
<evidence type="ECO:0000256" key="3">
    <source>
        <dbReference type="ARBA" id="ARBA00023125"/>
    </source>
</evidence>
<dbReference type="InterPro" id="IPR036388">
    <property type="entry name" value="WH-like_DNA-bd_sf"/>
</dbReference>
<evidence type="ECO:0000256" key="1">
    <source>
        <dbReference type="ARBA" id="ARBA00009437"/>
    </source>
</evidence>
<dbReference type="Pfam" id="PF03466">
    <property type="entry name" value="LysR_substrate"/>
    <property type="match status" value="1"/>
</dbReference>
<evidence type="ECO:0000313" key="6">
    <source>
        <dbReference type="EMBL" id="AIJ09617.1"/>
    </source>
</evidence>
<gene>
    <name evidence="6" type="ORF">ETEE_3189</name>
</gene>
<protein>
    <submittedName>
        <fullName evidence="6">Transcriptional regulator, LysR-family</fullName>
    </submittedName>
</protein>
<dbReference type="AlphaFoldDB" id="A0A076LSH9"/>
<feature type="domain" description="HTH lysR-type" evidence="5">
    <location>
        <begin position="24"/>
        <end position="81"/>
    </location>
</feature>
<evidence type="ECO:0000256" key="2">
    <source>
        <dbReference type="ARBA" id="ARBA00023015"/>
    </source>
</evidence>
<dbReference type="HOGENOM" id="CLU_039613_6_0_6"/>
<dbReference type="EMBL" id="CP006664">
    <property type="protein sequence ID" value="AIJ09617.1"/>
    <property type="molecule type" value="Genomic_DNA"/>
</dbReference>
<dbReference type="InterPro" id="IPR000847">
    <property type="entry name" value="LysR_HTH_N"/>
</dbReference>
<dbReference type="PANTHER" id="PTHR30419:SF2">
    <property type="entry name" value="LYSR FAMILY TRANSCRIPTIONAL REGULATOR"/>
    <property type="match status" value="1"/>
</dbReference>
<dbReference type="GO" id="GO:0003700">
    <property type="term" value="F:DNA-binding transcription factor activity"/>
    <property type="evidence" value="ECO:0007669"/>
    <property type="project" value="InterPro"/>
</dbReference>
<dbReference type="PROSITE" id="PS50931">
    <property type="entry name" value="HTH_LYSR"/>
    <property type="match status" value="1"/>
</dbReference>
<dbReference type="InterPro" id="IPR005119">
    <property type="entry name" value="LysR_subst-bd"/>
</dbReference>
<dbReference type="Proteomes" id="UP000028681">
    <property type="component" value="Chromosome"/>
</dbReference>
<dbReference type="GO" id="GO:0005829">
    <property type="term" value="C:cytosol"/>
    <property type="evidence" value="ECO:0007669"/>
    <property type="project" value="TreeGrafter"/>
</dbReference>
<organism evidence="6 7">
    <name type="scientific">Edwardsiella anguillarum ET080813</name>
    <dbReference type="NCBI Taxonomy" id="667120"/>
    <lineage>
        <taxon>Bacteria</taxon>
        <taxon>Pseudomonadati</taxon>
        <taxon>Pseudomonadota</taxon>
        <taxon>Gammaproteobacteria</taxon>
        <taxon>Enterobacterales</taxon>
        <taxon>Hafniaceae</taxon>
        <taxon>Edwardsiella</taxon>
    </lineage>
</organism>
<dbReference type="SUPFAM" id="SSF53850">
    <property type="entry name" value="Periplasmic binding protein-like II"/>
    <property type="match status" value="1"/>
</dbReference>
<dbReference type="InterPro" id="IPR036390">
    <property type="entry name" value="WH_DNA-bd_sf"/>
</dbReference>
<reference evidence="6 7" key="1">
    <citation type="journal article" date="2012" name="PLoS ONE">
        <title>Edwardsiella comparative phylogenomics reveal the new intra/inter-species taxonomic relationships, virulence evolution and niche adaptation mechanisms.</title>
        <authorList>
            <person name="Yang M."/>
            <person name="Lv Y."/>
            <person name="Xiao J."/>
            <person name="Wu H."/>
            <person name="Zheng H."/>
            <person name="Liu Q."/>
            <person name="Zhang Y."/>
            <person name="Wang Q."/>
        </authorList>
    </citation>
    <scope>NUCLEOTIDE SEQUENCE [LARGE SCALE GENOMIC DNA]</scope>
    <source>
        <strain evidence="7">080813</strain>
    </source>
</reference>
<dbReference type="SUPFAM" id="SSF46785">
    <property type="entry name" value="Winged helix' DNA-binding domain"/>
    <property type="match status" value="1"/>
</dbReference>
<keyword evidence="2" id="KW-0805">Transcription regulation</keyword>